<organism evidence="1 2">
    <name type="scientific">Carya illinoinensis</name>
    <name type="common">Pecan</name>
    <dbReference type="NCBI Taxonomy" id="32201"/>
    <lineage>
        <taxon>Eukaryota</taxon>
        <taxon>Viridiplantae</taxon>
        <taxon>Streptophyta</taxon>
        <taxon>Embryophyta</taxon>
        <taxon>Tracheophyta</taxon>
        <taxon>Spermatophyta</taxon>
        <taxon>Magnoliopsida</taxon>
        <taxon>eudicotyledons</taxon>
        <taxon>Gunneridae</taxon>
        <taxon>Pentapetalae</taxon>
        <taxon>rosids</taxon>
        <taxon>fabids</taxon>
        <taxon>Fagales</taxon>
        <taxon>Juglandaceae</taxon>
        <taxon>Carya</taxon>
    </lineage>
</organism>
<dbReference type="Proteomes" id="UP000811246">
    <property type="component" value="Chromosome 2"/>
</dbReference>
<name>A0A922K6I0_CARIL</name>
<gene>
    <name evidence="1" type="ORF">I3842_02G169300</name>
</gene>
<comment type="caution">
    <text evidence="1">The sequence shown here is derived from an EMBL/GenBank/DDBJ whole genome shotgun (WGS) entry which is preliminary data.</text>
</comment>
<reference evidence="1" key="1">
    <citation type="submission" date="2021-01" db="EMBL/GenBank/DDBJ databases">
        <authorList>
            <person name="Lovell J.T."/>
            <person name="Bentley N."/>
            <person name="Bhattarai G."/>
            <person name="Jenkins J.W."/>
            <person name="Sreedasyam A."/>
            <person name="Alarcon Y."/>
            <person name="Bock C."/>
            <person name="Boston L."/>
            <person name="Carlson J."/>
            <person name="Cervantes K."/>
            <person name="Clermont K."/>
            <person name="Krom N."/>
            <person name="Kubenka K."/>
            <person name="Mamidi S."/>
            <person name="Mattison C."/>
            <person name="Monteros M."/>
            <person name="Pisani C."/>
            <person name="Plott C."/>
            <person name="Rajasekar S."/>
            <person name="Rhein H.S."/>
            <person name="Rohla C."/>
            <person name="Song M."/>
            <person name="Hilaire R.S."/>
            <person name="Shu S."/>
            <person name="Wells L."/>
            <person name="Wang X."/>
            <person name="Webber J."/>
            <person name="Heerema R.J."/>
            <person name="Klein P."/>
            <person name="Conner P."/>
            <person name="Grauke L."/>
            <person name="Grimwood J."/>
            <person name="Schmutz J."/>
            <person name="Randall J.J."/>
        </authorList>
    </citation>
    <scope>NUCLEOTIDE SEQUENCE</scope>
    <source>
        <tissue evidence="1">Leaf</tissue>
    </source>
</reference>
<evidence type="ECO:0000313" key="1">
    <source>
        <dbReference type="EMBL" id="KAG6728362.1"/>
    </source>
</evidence>
<dbReference type="AlphaFoldDB" id="A0A922K6I0"/>
<dbReference type="EMBL" id="CM031826">
    <property type="protein sequence ID" value="KAG6728362.1"/>
    <property type="molecule type" value="Genomic_DNA"/>
</dbReference>
<sequence>MLATTSLFQSPLSILGERDSRFIQLGKFSSNGSDSEPRQCFSHYHIPEWFTDSREEMLDNLSPAQELFMACPFLDPNFQSQEADSDALSKEIIHKQESLVNVQRLLILFSITNSGLPMKHFDHLRQGQNALSSF</sequence>
<evidence type="ECO:0000313" key="2">
    <source>
        <dbReference type="Proteomes" id="UP000811246"/>
    </source>
</evidence>
<accession>A0A922K6I0</accession>
<proteinExistence type="predicted"/>
<protein>
    <submittedName>
        <fullName evidence="1">Uncharacterized protein</fullName>
    </submittedName>
</protein>